<comment type="subcellular location">
    <subcellularLocation>
        <location evidence="1">Cytoplasm</location>
    </subcellularLocation>
</comment>
<evidence type="ECO:0000256" key="3">
    <source>
        <dbReference type="ARBA" id="ARBA00023135"/>
    </source>
</evidence>
<dbReference type="AlphaFoldDB" id="A0A7J6M7P6"/>
<organism evidence="6 7">
    <name type="scientific">Perkinsus chesapeaki</name>
    <name type="common">Clam parasite</name>
    <name type="synonym">Perkinsus andrewsi</name>
    <dbReference type="NCBI Taxonomy" id="330153"/>
    <lineage>
        <taxon>Eukaryota</taxon>
        <taxon>Sar</taxon>
        <taxon>Alveolata</taxon>
        <taxon>Perkinsozoa</taxon>
        <taxon>Perkinsea</taxon>
        <taxon>Perkinsida</taxon>
        <taxon>Perkinsidae</taxon>
        <taxon>Perkinsus</taxon>
    </lineage>
</organism>
<dbReference type="EMBL" id="JAAPAO010000208">
    <property type="protein sequence ID" value="KAF4667593.1"/>
    <property type="molecule type" value="Genomic_DNA"/>
</dbReference>
<feature type="compositionally biased region" description="Low complexity" evidence="5">
    <location>
        <begin position="135"/>
        <end position="158"/>
    </location>
</feature>
<gene>
    <name evidence="6" type="primary">SRP19</name>
    <name evidence="6" type="ORF">FOL47_003477</name>
</gene>
<dbReference type="Proteomes" id="UP000591131">
    <property type="component" value="Unassembled WGS sequence"/>
</dbReference>
<evidence type="ECO:0000256" key="4">
    <source>
        <dbReference type="ARBA" id="ARBA00023274"/>
    </source>
</evidence>
<comment type="caution">
    <text evidence="6">The sequence shown here is derived from an EMBL/GenBank/DDBJ whole genome shotgun (WGS) entry which is preliminary data.</text>
</comment>
<dbReference type="SUPFAM" id="SSF69695">
    <property type="entry name" value="SRP19"/>
    <property type="match status" value="1"/>
</dbReference>
<proteinExistence type="predicted"/>
<keyword evidence="7" id="KW-1185">Reference proteome</keyword>
<dbReference type="InterPro" id="IPR036521">
    <property type="entry name" value="SRP19-like_sf"/>
</dbReference>
<dbReference type="PANTHER" id="PTHR17453:SF0">
    <property type="entry name" value="SIGNAL RECOGNITION PARTICLE 19 KDA PROTEIN"/>
    <property type="match status" value="1"/>
</dbReference>
<dbReference type="PANTHER" id="PTHR17453">
    <property type="entry name" value="SIGNAL RECOGNITION PARTICLE 19 KD PROTEIN"/>
    <property type="match status" value="1"/>
</dbReference>
<evidence type="ECO:0000313" key="6">
    <source>
        <dbReference type="EMBL" id="KAF4667593.1"/>
    </source>
</evidence>
<evidence type="ECO:0000256" key="2">
    <source>
        <dbReference type="ARBA" id="ARBA00022490"/>
    </source>
</evidence>
<evidence type="ECO:0000256" key="1">
    <source>
        <dbReference type="ARBA" id="ARBA00004496"/>
    </source>
</evidence>
<dbReference type="OrthoDB" id="2190947at2759"/>
<keyword evidence="4" id="KW-0687">Ribonucleoprotein</keyword>
<dbReference type="Gene3D" id="3.30.56.30">
    <property type="entry name" value="Signal recognition particle, SRP19-like subunit"/>
    <property type="match status" value="1"/>
</dbReference>
<name>A0A7J6M7P6_PERCH</name>
<protein>
    <submittedName>
        <fullName evidence="6">Signal recognition particle 19kDa</fullName>
    </submittedName>
</protein>
<keyword evidence="2" id="KW-0963">Cytoplasm</keyword>
<feature type="region of interest" description="Disordered" evidence="5">
    <location>
        <begin position="111"/>
        <end position="169"/>
    </location>
</feature>
<accession>A0A7J6M7P6</accession>
<dbReference type="GO" id="GO:0006617">
    <property type="term" value="P:SRP-dependent cotranslational protein targeting to membrane, signal sequence recognition"/>
    <property type="evidence" value="ECO:0007669"/>
    <property type="project" value="TreeGrafter"/>
</dbReference>
<feature type="compositionally biased region" description="Basic residues" evidence="5">
    <location>
        <begin position="159"/>
        <end position="169"/>
    </location>
</feature>
<keyword evidence="3" id="KW-0733">Signal recognition particle</keyword>
<reference evidence="6 7" key="1">
    <citation type="submission" date="2020-04" db="EMBL/GenBank/DDBJ databases">
        <title>Perkinsus chesapeaki whole genome sequence.</title>
        <authorList>
            <person name="Bogema D.R."/>
        </authorList>
    </citation>
    <scope>NUCLEOTIDE SEQUENCE [LARGE SCALE GENOMIC DNA]</scope>
    <source>
        <strain evidence="6">ATCC PRA-425</strain>
    </source>
</reference>
<sequence length="169" mass="18655">MATQVLVTAADGSEIDVSRWNIVYPNYLNSAKTVPEGRRIAKTKCVENPTIAEMGEACRELGVPCVLEDKCYPRDWLIRGRLRVRIIDDSGKPLRADIDGKRQLLEKISEVIPTLKSRTHPQKEENHGAGGGGAKETTAAATAASSSKGGQHQQQQQHRSNKKKNKRNK</sequence>
<dbReference type="InterPro" id="IPR002778">
    <property type="entry name" value="Signal_recog_particle_SRP19"/>
</dbReference>
<evidence type="ECO:0000313" key="7">
    <source>
        <dbReference type="Proteomes" id="UP000591131"/>
    </source>
</evidence>
<dbReference type="GO" id="GO:0005786">
    <property type="term" value="C:signal recognition particle, endoplasmic reticulum targeting"/>
    <property type="evidence" value="ECO:0007669"/>
    <property type="project" value="UniProtKB-KW"/>
</dbReference>
<evidence type="ECO:0000256" key="5">
    <source>
        <dbReference type="SAM" id="MobiDB-lite"/>
    </source>
</evidence>
<dbReference type="Pfam" id="PF01922">
    <property type="entry name" value="SRP19"/>
    <property type="match status" value="1"/>
</dbReference>
<dbReference type="GO" id="GO:0008312">
    <property type="term" value="F:7S RNA binding"/>
    <property type="evidence" value="ECO:0007669"/>
    <property type="project" value="InterPro"/>
</dbReference>